<dbReference type="SMART" id="SM01321">
    <property type="entry name" value="Y1_Tnp"/>
    <property type="match status" value="1"/>
</dbReference>
<accession>A0ABT8DX95</accession>
<dbReference type="InterPro" id="IPR036515">
    <property type="entry name" value="Transposase_17_sf"/>
</dbReference>
<evidence type="ECO:0000259" key="1">
    <source>
        <dbReference type="SMART" id="SM01321"/>
    </source>
</evidence>
<dbReference type="SUPFAM" id="SSF143422">
    <property type="entry name" value="Transposase IS200-like"/>
    <property type="match status" value="1"/>
</dbReference>
<dbReference type="PANTHER" id="PTHR34322:SF2">
    <property type="entry name" value="TRANSPOSASE IS200-LIKE DOMAIN-CONTAINING PROTEIN"/>
    <property type="match status" value="1"/>
</dbReference>
<dbReference type="RefSeq" id="WP_290359425.1">
    <property type="nucleotide sequence ID" value="NZ_JAUHHC010000003.1"/>
</dbReference>
<keyword evidence="3" id="KW-1185">Reference proteome</keyword>
<sequence length="229" mass="25965">MARLARLTVAGLPHHLIQRGLNRQAIVADDVDRERLLAELRESAALHRVAIHAYVLMDNHLHLLATPETAEGLSRMMQSLGRRYVAAFNKRHGRSGTLWDGRFRAAPLEAATHLLACMRYIELNPQRLGQAGRPEDYRWSSAAHHLGRRRDPLLFDHALFWAIGNTPFEREAAYQAWLEQGVAEDEARRLGDAALKGWPLGSASFLQMLAEDTERPIQPRRRGRPPRLA</sequence>
<evidence type="ECO:0000313" key="3">
    <source>
        <dbReference type="Proteomes" id="UP001228044"/>
    </source>
</evidence>
<proteinExistence type="predicted"/>
<organism evidence="2 3">
    <name type="scientific">Roseateles violae</name>
    <dbReference type="NCBI Taxonomy" id="3058042"/>
    <lineage>
        <taxon>Bacteria</taxon>
        <taxon>Pseudomonadati</taxon>
        <taxon>Pseudomonadota</taxon>
        <taxon>Betaproteobacteria</taxon>
        <taxon>Burkholderiales</taxon>
        <taxon>Sphaerotilaceae</taxon>
        <taxon>Roseateles</taxon>
    </lineage>
</organism>
<feature type="domain" description="Transposase IS200-like" evidence="1">
    <location>
        <begin position="9"/>
        <end position="124"/>
    </location>
</feature>
<dbReference type="PANTHER" id="PTHR34322">
    <property type="entry name" value="TRANSPOSASE, Y1_TNP DOMAIN-CONTAINING"/>
    <property type="match status" value="1"/>
</dbReference>
<dbReference type="Gene3D" id="3.30.70.1290">
    <property type="entry name" value="Transposase IS200-like"/>
    <property type="match status" value="1"/>
</dbReference>
<comment type="caution">
    <text evidence="2">The sequence shown here is derived from an EMBL/GenBank/DDBJ whole genome shotgun (WGS) entry which is preliminary data.</text>
</comment>
<dbReference type="EMBL" id="JAUHHC010000003">
    <property type="protein sequence ID" value="MDN3921121.1"/>
    <property type="molecule type" value="Genomic_DNA"/>
</dbReference>
<evidence type="ECO:0000313" key="2">
    <source>
        <dbReference type="EMBL" id="MDN3921121.1"/>
    </source>
</evidence>
<dbReference type="Proteomes" id="UP001228044">
    <property type="component" value="Unassembled WGS sequence"/>
</dbReference>
<reference evidence="2 3" key="1">
    <citation type="submission" date="2023-06" db="EMBL/GenBank/DDBJ databases">
        <title>Pelomonas sp. PFR6 16S ribosomal RNA gene Genome sequencing and assembly.</title>
        <authorList>
            <person name="Woo H."/>
        </authorList>
    </citation>
    <scope>NUCLEOTIDE SEQUENCE [LARGE SCALE GENOMIC DNA]</scope>
    <source>
        <strain evidence="2 3">PFR6</strain>
    </source>
</reference>
<protein>
    <submittedName>
        <fullName evidence="2">Transposase</fullName>
    </submittedName>
</protein>
<dbReference type="InterPro" id="IPR002686">
    <property type="entry name" value="Transposase_17"/>
</dbReference>
<name>A0ABT8DX95_9BURK</name>
<gene>
    <name evidence="2" type="ORF">QWJ38_12590</name>
</gene>
<dbReference type="Pfam" id="PF01797">
    <property type="entry name" value="Y1_Tnp"/>
    <property type="match status" value="1"/>
</dbReference>